<comment type="caution">
    <text evidence="1">The sequence shown here is derived from an EMBL/GenBank/DDBJ whole genome shotgun (WGS) entry which is preliminary data.</text>
</comment>
<proteinExistence type="predicted"/>
<sequence length="168" mass="18751">MSNKPTSALAERIERINWEGNLDHTRSRVSLMREFLRRSALWAEELDSKVWPFFDVAALIDPSIRAEEALVERAIAGSVRQQAFVREMCVWALHYAALTESGLDIPRLPDPLEPLLVMYERGGGAALDTTGFIDIDTAAVPIGKPEQHISRKPLDVADKSRLDSLDGI</sequence>
<name>A0ABV9BI33_9ACTN</name>
<dbReference type="EMBL" id="JBHSFS010000005">
    <property type="protein sequence ID" value="MFC4513665.1"/>
    <property type="molecule type" value="Genomic_DNA"/>
</dbReference>
<gene>
    <name evidence="1" type="ORF">ACFPEN_12035</name>
</gene>
<protein>
    <submittedName>
        <fullName evidence="1">Uncharacterized protein</fullName>
    </submittedName>
</protein>
<dbReference type="Proteomes" id="UP001595990">
    <property type="component" value="Unassembled WGS sequence"/>
</dbReference>
<reference evidence="2" key="1">
    <citation type="journal article" date="2019" name="Int. J. Syst. Evol. Microbiol.">
        <title>The Global Catalogue of Microorganisms (GCM) 10K type strain sequencing project: providing services to taxonomists for standard genome sequencing and annotation.</title>
        <authorList>
            <consortium name="The Broad Institute Genomics Platform"/>
            <consortium name="The Broad Institute Genome Sequencing Center for Infectious Disease"/>
            <person name="Wu L."/>
            <person name="Ma J."/>
        </authorList>
    </citation>
    <scope>NUCLEOTIDE SEQUENCE [LARGE SCALE GENOMIC DNA]</scope>
    <source>
        <strain evidence="2">CECT 8064</strain>
    </source>
</reference>
<dbReference type="RefSeq" id="WP_358241054.1">
    <property type="nucleotide sequence ID" value="NZ_JBHSFS010000005.1"/>
</dbReference>
<keyword evidence="2" id="KW-1185">Reference proteome</keyword>
<evidence type="ECO:0000313" key="2">
    <source>
        <dbReference type="Proteomes" id="UP001595990"/>
    </source>
</evidence>
<accession>A0ABV9BI33</accession>
<organism evidence="1 2">
    <name type="scientific">Streptomyces ehimensis</name>
    <dbReference type="NCBI Taxonomy" id="68195"/>
    <lineage>
        <taxon>Bacteria</taxon>
        <taxon>Bacillati</taxon>
        <taxon>Actinomycetota</taxon>
        <taxon>Actinomycetes</taxon>
        <taxon>Kitasatosporales</taxon>
        <taxon>Streptomycetaceae</taxon>
        <taxon>Streptomyces</taxon>
    </lineage>
</organism>
<evidence type="ECO:0000313" key="1">
    <source>
        <dbReference type="EMBL" id="MFC4513665.1"/>
    </source>
</evidence>